<dbReference type="GO" id="GO:0004427">
    <property type="term" value="F:inorganic diphosphate phosphatase activity"/>
    <property type="evidence" value="ECO:0007669"/>
    <property type="project" value="UniProtKB-EC"/>
</dbReference>
<keyword evidence="5" id="KW-0378">Hydrolase</keyword>
<feature type="compositionally biased region" description="Basic and acidic residues" evidence="8">
    <location>
        <begin position="40"/>
        <end position="51"/>
    </location>
</feature>
<name>A0AAN9J489_CROPI</name>
<dbReference type="InterPro" id="IPR036649">
    <property type="entry name" value="Pyrophosphatase_sf"/>
</dbReference>
<dbReference type="AlphaFoldDB" id="A0AAN9J489"/>
<dbReference type="InterPro" id="IPR008162">
    <property type="entry name" value="Pyrophosphatase"/>
</dbReference>
<dbReference type="Gene3D" id="3.90.80.10">
    <property type="entry name" value="Inorganic pyrophosphatase"/>
    <property type="match status" value="1"/>
</dbReference>
<dbReference type="SUPFAM" id="SSF50324">
    <property type="entry name" value="Inorganic pyrophosphatase"/>
    <property type="match status" value="1"/>
</dbReference>
<dbReference type="EMBL" id="JAYWIO010000001">
    <property type="protein sequence ID" value="KAK7291957.1"/>
    <property type="molecule type" value="Genomic_DNA"/>
</dbReference>
<comment type="caution">
    <text evidence="9">The sequence shown here is derived from an EMBL/GenBank/DDBJ whole genome shotgun (WGS) entry which is preliminary data.</text>
</comment>
<protein>
    <recommendedName>
        <fullName evidence="3">inorganic diphosphatase</fullName>
        <ecNumber evidence="3">3.6.1.1</ecNumber>
    </recommendedName>
</protein>
<feature type="region of interest" description="Disordered" evidence="8">
    <location>
        <begin position="35"/>
        <end position="72"/>
    </location>
</feature>
<keyword evidence="6" id="KW-0460">Magnesium</keyword>
<reference evidence="9 10" key="1">
    <citation type="submission" date="2024-01" db="EMBL/GenBank/DDBJ databases">
        <title>The genomes of 5 underutilized Papilionoideae crops provide insights into root nodulation and disease resistanc.</title>
        <authorList>
            <person name="Yuan L."/>
        </authorList>
    </citation>
    <scope>NUCLEOTIDE SEQUENCE [LARGE SCALE GENOMIC DNA]</scope>
    <source>
        <strain evidence="9">ZHUSHIDOU_FW_LH</strain>
        <tissue evidence="9">Leaf</tissue>
    </source>
</reference>
<evidence type="ECO:0000256" key="1">
    <source>
        <dbReference type="ARBA" id="ARBA00001946"/>
    </source>
</evidence>
<evidence type="ECO:0000256" key="2">
    <source>
        <dbReference type="ARBA" id="ARBA00006220"/>
    </source>
</evidence>
<comment type="cofactor">
    <cofactor evidence="1">
        <name>Mg(2+)</name>
        <dbReference type="ChEBI" id="CHEBI:18420"/>
    </cofactor>
</comment>
<comment type="catalytic activity">
    <reaction evidence="7">
        <text>diphosphate + H2O = 2 phosphate + H(+)</text>
        <dbReference type="Rhea" id="RHEA:24576"/>
        <dbReference type="ChEBI" id="CHEBI:15377"/>
        <dbReference type="ChEBI" id="CHEBI:15378"/>
        <dbReference type="ChEBI" id="CHEBI:33019"/>
        <dbReference type="ChEBI" id="CHEBI:43474"/>
        <dbReference type="EC" id="3.6.1.1"/>
    </reaction>
</comment>
<organism evidence="9 10">
    <name type="scientific">Crotalaria pallida</name>
    <name type="common">Smooth rattlebox</name>
    <name type="synonym">Crotalaria striata</name>
    <dbReference type="NCBI Taxonomy" id="3830"/>
    <lineage>
        <taxon>Eukaryota</taxon>
        <taxon>Viridiplantae</taxon>
        <taxon>Streptophyta</taxon>
        <taxon>Embryophyta</taxon>
        <taxon>Tracheophyta</taxon>
        <taxon>Spermatophyta</taxon>
        <taxon>Magnoliopsida</taxon>
        <taxon>eudicotyledons</taxon>
        <taxon>Gunneridae</taxon>
        <taxon>Pentapetalae</taxon>
        <taxon>rosids</taxon>
        <taxon>fabids</taxon>
        <taxon>Fabales</taxon>
        <taxon>Fabaceae</taxon>
        <taxon>Papilionoideae</taxon>
        <taxon>50 kb inversion clade</taxon>
        <taxon>genistoids sensu lato</taxon>
        <taxon>core genistoids</taxon>
        <taxon>Crotalarieae</taxon>
        <taxon>Crotalaria</taxon>
    </lineage>
</organism>
<dbReference type="Proteomes" id="UP001372338">
    <property type="component" value="Unassembled WGS sequence"/>
</dbReference>
<evidence type="ECO:0000256" key="8">
    <source>
        <dbReference type="SAM" id="MobiDB-lite"/>
    </source>
</evidence>
<proteinExistence type="inferred from homology"/>
<evidence type="ECO:0000256" key="7">
    <source>
        <dbReference type="ARBA" id="ARBA00047820"/>
    </source>
</evidence>
<keyword evidence="10" id="KW-1185">Reference proteome</keyword>
<dbReference type="GO" id="GO:0000287">
    <property type="term" value="F:magnesium ion binding"/>
    <property type="evidence" value="ECO:0007669"/>
    <property type="project" value="InterPro"/>
</dbReference>
<evidence type="ECO:0000313" key="10">
    <source>
        <dbReference type="Proteomes" id="UP001372338"/>
    </source>
</evidence>
<dbReference type="EC" id="3.6.1.1" evidence="3"/>
<dbReference type="GO" id="GO:0005737">
    <property type="term" value="C:cytoplasm"/>
    <property type="evidence" value="ECO:0007669"/>
    <property type="project" value="InterPro"/>
</dbReference>
<evidence type="ECO:0000256" key="6">
    <source>
        <dbReference type="ARBA" id="ARBA00022842"/>
    </source>
</evidence>
<keyword evidence="4" id="KW-0479">Metal-binding</keyword>
<evidence type="ECO:0000313" key="9">
    <source>
        <dbReference type="EMBL" id="KAK7291957.1"/>
    </source>
</evidence>
<dbReference type="PANTHER" id="PTHR10286">
    <property type="entry name" value="INORGANIC PYROPHOSPHATASE"/>
    <property type="match status" value="1"/>
</dbReference>
<sequence>MRLLQQQGVNGIDGFVTQVHLSALEVAHMKSNLNNSHALHQKDPKPPDNSKNEIGTPAMEIDEPVPDYSGIDQQKNEIHSGVKQRKIGEVLRVKPLTALAMIDEGELDRKIVAILLNDPKTSLVNDALLINRYINR</sequence>
<evidence type="ECO:0000256" key="5">
    <source>
        <dbReference type="ARBA" id="ARBA00022801"/>
    </source>
</evidence>
<comment type="similarity">
    <text evidence="2">Belongs to the PPase family.</text>
</comment>
<dbReference type="GO" id="GO:0006796">
    <property type="term" value="P:phosphate-containing compound metabolic process"/>
    <property type="evidence" value="ECO:0007669"/>
    <property type="project" value="InterPro"/>
</dbReference>
<evidence type="ECO:0000256" key="3">
    <source>
        <dbReference type="ARBA" id="ARBA00012146"/>
    </source>
</evidence>
<gene>
    <name evidence="9" type="ORF">RIF29_07529</name>
</gene>
<evidence type="ECO:0000256" key="4">
    <source>
        <dbReference type="ARBA" id="ARBA00022723"/>
    </source>
</evidence>
<dbReference type="Pfam" id="PF00719">
    <property type="entry name" value="Pyrophosphatase"/>
    <property type="match status" value="1"/>
</dbReference>
<accession>A0AAN9J489</accession>